<reference evidence="17" key="1">
    <citation type="submission" date="2020-10" db="EMBL/GenBank/DDBJ databases">
        <authorList>
            <person name="Gilroy R."/>
        </authorList>
    </citation>
    <scope>NUCLEOTIDE SEQUENCE</scope>
    <source>
        <strain evidence="17">517</strain>
    </source>
</reference>
<evidence type="ECO:0000256" key="7">
    <source>
        <dbReference type="ARBA" id="ARBA00022915"/>
    </source>
</evidence>
<dbReference type="NCBIfam" id="TIGR00674">
    <property type="entry name" value="dapA"/>
    <property type="match status" value="1"/>
</dbReference>
<dbReference type="InterPro" id="IPR005263">
    <property type="entry name" value="DapA"/>
</dbReference>
<dbReference type="Gene3D" id="3.20.20.70">
    <property type="entry name" value="Aldolase class I"/>
    <property type="match status" value="1"/>
</dbReference>
<evidence type="ECO:0000256" key="13">
    <source>
        <dbReference type="PIRNR" id="PIRNR001365"/>
    </source>
</evidence>
<comment type="catalytic activity">
    <reaction evidence="11 12">
        <text>L-aspartate 4-semialdehyde + pyruvate = (2S,4S)-4-hydroxy-2,3,4,5-tetrahydrodipicolinate + H2O + H(+)</text>
        <dbReference type="Rhea" id="RHEA:34171"/>
        <dbReference type="ChEBI" id="CHEBI:15361"/>
        <dbReference type="ChEBI" id="CHEBI:15377"/>
        <dbReference type="ChEBI" id="CHEBI:15378"/>
        <dbReference type="ChEBI" id="CHEBI:67139"/>
        <dbReference type="ChEBI" id="CHEBI:537519"/>
        <dbReference type="EC" id="4.3.3.7"/>
    </reaction>
</comment>
<dbReference type="GO" id="GO:0019877">
    <property type="term" value="P:diaminopimelate biosynthetic process"/>
    <property type="evidence" value="ECO:0007669"/>
    <property type="project" value="UniProtKB-UniRule"/>
</dbReference>
<dbReference type="PIRSF" id="PIRSF001365">
    <property type="entry name" value="DHDPS"/>
    <property type="match status" value="1"/>
</dbReference>
<keyword evidence="16" id="KW-0812">Transmembrane</keyword>
<dbReference type="EMBL" id="JADINF010000178">
    <property type="protein sequence ID" value="MBO8424762.1"/>
    <property type="molecule type" value="Genomic_DNA"/>
</dbReference>
<keyword evidence="16" id="KW-1133">Transmembrane helix</keyword>
<dbReference type="AlphaFoldDB" id="A0A940DIF2"/>
<evidence type="ECO:0000256" key="8">
    <source>
        <dbReference type="ARBA" id="ARBA00023154"/>
    </source>
</evidence>
<dbReference type="PANTHER" id="PTHR12128:SF66">
    <property type="entry name" value="4-HYDROXY-2-OXOGLUTARATE ALDOLASE, MITOCHONDRIAL"/>
    <property type="match status" value="1"/>
</dbReference>
<accession>A0A940DIF2</accession>
<evidence type="ECO:0000256" key="9">
    <source>
        <dbReference type="ARBA" id="ARBA00023239"/>
    </source>
</evidence>
<comment type="caution">
    <text evidence="17">The sequence shown here is derived from an EMBL/GenBank/DDBJ whole genome shotgun (WGS) entry which is preliminary data.</text>
</comment>
<comment type="subunit">
    <text evidence="12">Homotetramer; dimer of dimers.</text>
</comment>
<sequence length="296" mass="31790">MSIFRGAATALVTPFTDDKVDFKSLEKLVDMQLAGNIDALIVNGTTGEPTTMTHFERTAVAGAVIEHVRKRVPVILGAGSNNTYTAIEYAKENAQLGADGILTVTPYYNKCTQAGLVAHYKAIADAVDLPVIMYNVPGRTGVNIAPETCMKLAGYKGIQAIKEASGNVNQFMELARLIGGKMDIYSGDDGLVLPILAVGGIGVISVASNVVPQYMHDMVYKFFDGDIAGSREMQLRINPLVSALFCEVNPIPVKCALKLLGIIPDDYMRLPLTRCGSVEKVYNALKEFGLEPVAEA</sequence>
<keyword evidence="10 12" id="KW-0704">Schiff base</keyword>
<name>A0A940DIF2_9FIRM</name>
<dbReference type="SMART" id="SM01130">
    <property type="entry name" value="DHDPS"/>
    <property type="match status" value="1"/>
</dbReference>
<feature type="site" description="Part of a proton relay during catalysis" evidence="12">
    <location>
        <position position="45"/>
    </location>
</feature>
<dbReference type="Proteomes" id="UP000727857">
    <property type="component" value="Unassembled WGS sequence"/>
</dbReference>
<keyword evidence="16" id="KW-0472">Membrane</keyword>
<keyword evidence="6 12" id="KW-0028">Amino-acid biosynthesis</keyword>
<dbReference type="HAMAP" id="MF_00418">
    <property type="entry name" value="DapA"/>
    <property type="match status" value="1"/>
</dbReference>
<evidence type="ECO:0000256" key="10">
    <source>
        <dbReference type="ARBA" id="ARBA00023270"/>
    </source>
</evidence>
<comment type="subcellular location">
    <subcellularLocation>
        <location evidence="12">Cytoplasm</location>
    </subcellularLocation>
</comment>
<dbReference type="GO" id="GO:0008840">
    <property type="term" value="F:4-hydroxy-tetrahydrodipicolinate synthase activity"/>
    <property type="evidence" value="ECO:0007669"/>
    <property type="project" value="UniProtKB-UniRule"/>
</dbReference>
<dbReference type="EC" id="4.3.3.7" evidence="4 12"/>
<comment type="pathway">
    <text evidence="2 12">Amino-acid biosynthesis; L-lysine biosynthesis via DAP pathway; (S)-tetrahydrodipicolinate from L-aspartate: step 3/4.</text>
</comment>
<dbReference type="PRINTS" id="PR00146">
    <property type="entry name" value="DHPICSNTHASE"/>
</dbReference>
<dbReference type="Pfam" id="PF00701">
    <property type="entry name" value="DHDPS"/>
    <property type="match status" value="1"/>
</dbReference>
<dbReference type="GO" id="GO:0005829">
    <property type="term" value="C:cytosol"/>
    <property type="evidence" value="ECO:0007669"/>
    <property type="project" value="TreeGrafter"/>
</dbReference>
<evidence type="ECO:0000256" key="14">
    <source>
        <dbReference type="PIRSR" id="PIRSR001365-1"/>
    </source>
</evidence>
<dbReference type="InterPro" id="IPR013785">
    <property type="entry name" value="Aldolase_TIM"/>
</dbReference>
<evidence type="ECO:0000256" key="15">
    <source>
        <dbReference type="PIRSR" id="PIRSR001365-2"/>
    </source>
</evidence>
<keyword evidence="5 12" id="KW-0963">Cytoplasm</keyword>
<feature type="active site" description="Schiff-base intermediate with substrate" evidence="12 14">
    <location>
        <position position="162"/>
    </location>
</feature>
<keyword evidence="7 12" id="KW-0220">Diaminopimelate biosynthesis</keyword>
<evidence type="ECO:0000256" key="4">
    <source>
        <dbReference type="ARBA" id="ARBA00012086"/>
    </source>
</evidence>
<evidence type="ECO:0000256" key="11">
    <source>
        <dbReference type="ARBA" id="ARBA00047836"/>
    </source>
</evidence>
<dbReference type="SUPFAM" id="SSF51569">
    <property type="entry name" value="Aldolase"/>
    <property type="match status" value="1"/>
</dbReference>
<dbReference type="PANTHER" id="PTHR12128">
    <property type="entry name" value="DIHYDRODIPICOLINATE SYNTHASE"/>
    <property type="match status" value="1"/>
</dbReference>
<keyword evidence="9 12" id="KW-0456">Lyase</keyword>
<dbReference type="InterPro" id="IPR002220">
    <property type="entry name" value="DapA-like"/>
</dbReference>
<comment type="function">
    <text evidence="1 12">Catalyzes the condensation of (S)-aspartate-beta-semialdehyde [(S)-ASA] and pyruvate to 4-hydroxy-tetrahydrodipicolinate (HTPA).</text>
</comment>
<evidence type="ECO:0000313" key="17">
    <source>
        <dbReference type="EMBL" id="MBO8424762.1"/>
    </source>
</evidence>
<evidence type="ECO:0000256" key="3">
    <source>
        <dbReference type="ARBA" id="ARBA00007592"/>
    </source>
</evidence>
<evidence type="ECO:0000256" key="1">
    <source>
        <dbReference type="ARBA" id="ARBA00003294"/>
    </source>
</evidence>
<protein>
    <recommendedName>
        <fullName evidence="4 12">4-hydroxy-tetrahydrodipicolinate synthase</fullName>
        <shortName evidence="12">HTPA synthase</shortName>
        <ecNumber evidence="4 12">4.3.3.7</ecNumber>
    </recommendedName>
</protein>
<evidence type="ECO:0000256" key="12">
    <source>
        <dbReference type="HAMAP-Rule" id="MF_00418"/>
    </source>
</evidence>
<evidence type="ECO:0000256" key="5">
    <source>
        <dbReference type="ARBA" id="ARBA00022490"/>
    </source>
</evidence>
<comment type="similarity">
    <text evidence="3 12 13">Belongs to the DapA family.</text>
</comment>
<dbReference type="CDD" id="cd00950">
    <property type="entry name" value="DHDPS"/>
    <property type="match status" value="1"/>
</dbReference>
<comment type="caution">
    <text evidence="12">Was originally thought to be a dihydrodipicolinate synthase (DHDPS), catalyzing the condensation of (S)-aspartate-beta-semialdehyde [(S)-ASA] and pyruvate to dihydrodipicolinate (DHDP). However, it was shown in E.coli that the product of the enzymatic reaction is not dihydrodipicolinate but in fact (4S)-4-hydroxy-2,3,4,5-tetrahydro-(2S)-dipicolinic acid (HTPA), and that the consecutive dehydration reaction leading to DHDP is not spontaneous but catalyzed by DapB.</text>
</comment>
<feature type="binding site" evidence="12 15">
    <location>
        <position position="204"/>
    </location>
    <ligand>
        <name>pyruvate</name>
        <dbReference type="ChEBI" id="CHEBI:15361"/>
    </ligand>
</feature>
<feature type="binding site" evidence="12 15">
    <location>
        <position position="46"/>
    </location>
    <ligand>
        <name>pyruvate</name>
        <dbReference type="ChEBI" id="CHEBI:15361"/>
    </ligand>
</feature>
<dbReference type="PROSITE" id="PS00666">
    <property type="entry name" value="DHDPS_2"/>
    <property type="match status" value="1"/>
</dbReference>
<evidence type="ECO:0000313" key="18">
    <source>
        <dbReference type="Proteomes" id="UP000727857"/>
    </source>
</evidence>
<evidence type="ECO:0000256" key="16">
    <source>
        <dbReference type="SAM" id="Phobius"/>
    </source>
</evidence>
<feature type="site" description="Part of a proton relay during catalysis" evidence="12">
    <location>
        <position position="108"/>
    </location>
</feature>
<dbReference type="GO" id="GO:0009089">
    <property type="term" value="P:lysine biosynthetic process via diaminopimelate"/>
    <property type="evidence" value="ECO:0007669"/>
    <property type="project" value="UniProtKB-UniRule"/>
</dbReference>
<organism evidence="17 18">
    <name type="scientific">Candidatus Stercoripulliclostridium pullicola</name>
    <dbReference type="NCBI Taxonomy" id="2840953"/>
    <lineage>
        <taxon>Bacteria</taxon>
        <taxon>Bacillati</taxon>
        <taxon>Bacillota</taxon>
        <taxon>Clostridia</taxon>
        <taxon>Eubacteriales</taxon>
        <taxon>Candidatus Stercoripulliclostridium</taxon>
    </lineage>
</organism>
<feature type="active site" description="Proton donor/acceptor" evidence="12 14">
    <location>
        <position position="134"/>
    </location>
</feature>
<dbReference type="InterPro" id="IPR020625">
    <property type="entry name" value="Schiff_base-form_aldolases_AS"/>
</dbReference>
<keyword evidence="8 12" id="KW-0457">Lysine biosynthesis</keyword>
<reference evidence="17" key="2">
    <citation type="journal article" date="2021" name="PeerJ">
        <title>Extensive microbial diversity within the chicken gut microbiome revealed by metagenomics and culture.</title>
        <authorList>
            <person name="Gilroy R."/>
            <person name="Ravi A."/>
            <person name="Getino M."/>
            <person name="Pursley I."/>
            <person name="Horton D.L."/>
            <person name="Alikhan N.F."/>
            <person name="Baker D."/>
            <person name="Gharbi K."/>
            <person name="Hall N."/>
            <person name="Watson M."/>
            <person name="Adriaenssens E.M."/>
            <person name="Foster-Nyarko E."/>
            <person name="Jarju S."/>
            <person name="Secka A."/>
            <person name="Antonio M."/>
            <person name="Oren A."/>
            <person name="Chaudhuri R.R."/>
            <person name="La Ragione R."/>
            <person name="Hildebrand F."/>
            <person name="Pallen M.J."/>
        </authorList>
    </citation>
    <scope>NUCLEOTIDE SEQUENCE</scope>
    <source>
        <strain evidence="17">517</strain>
    </source>
</reference>
<gene>
    <name evidence="12" type="primary">dapA</name>
    <name evidence="17" type="ORF">IAB16_07055</name>
</gene>
<evidence type="ECO:0000256" key="6">
    <source>
        <dbReference type="ARBA" id="ARBA00022605"/>
    </source>
</evidence>
<evidence type="ECO:0000256" key="2">
    <source>
        <dbReference type="ARBA" id="ARBA00005120"/>
    </source>
</evidence>
<feature type="transmembrane region" description="Helical" evidence="16">
    <location>
        <begin position="191"/>
        <end position="211"/>
    </location>
</feature>
<proteinExistence type="inferred from homology"/>